<dbReference type="Gene3D" id="2.40.340.10">
    <property type="entry name" value="MoeA, C-terminal, domain IV"/>
    <property type="match status" value="1"/>
</dbReference>
<dbReference type="SUPFAM" id="SSF63867">
    <property type="entry name" value="MoeA C-terminal domain-like"/>
    <property type="match status" value="1"/>
</dbReference>
<comment type="similarity">
    <text evidence="4 11">Belongs to the MoeA family.</text>
</comment>
<evidence type="ECO:0000256" key="10">
    <source>
        <dbReference type="ARBA" id="ARBA00047317"/>
    </source>
</evidence>
<comment type="catalytic activity">
    <reaction evidence="10">
        <text>adenylyl-molybdopterin + molybdate = Mo-molybdopterin + AMP + H(+)</text>
        <dbReference type="Rhea" id="RHEA:35047"/>
        <dbReference type="ChEBI" id="CHEBI:15378"/>
        <dbReference type="ChEBI" id="CHEBI:36264"/>
        <dbReference type="ChEBI" id="CHEBI:62727"/>
        <dbReference type="ChEBI" id="CHEBI:71302"/>
        <dbReference type="ChEBI" id="CHEBI:456215"/>
        <dbReference type="EC" id="2.10.1.1"/>
    </reaction>
</comment>
<comment type="caution">
    <text evidence="13">The sequence shown here is derived from an EMBL/GenBank/DDBJ whole genome shotgun (WGS) entry which is preliminary data.</text>
</comment>
<dbReference type="Proteomes" id="UP000004956">
    <property type="component" value="Unassembled WGS sequence"/>
</dbReference>
<dbReference type="OrthoDB" id="9804758at2"/>
<dbReference type="FunFam" id="3.40.980.10:FF:000004">
    <property type="entry name" value="Molybdopterin molybdenumtransferase"/>
    <property type="match status" value="1"/>
</dbReference>
<dbReference type="Pfam" id="PF03454">
    <property type="entry name" value="MoeA_C"/>
    <property type="match status" value="1"/>
</dbReference>
<accession>H3KD38</accession>
<dbReference type="NCBIfam" id="NF045515">
    <property type="entry name" value="Glp_gephyrin"/>
    <property type="match status" value="1"/>
</dbReference>
<keyword evidence="9 11" id="KW-0501">Molybdenum cofactor biosynthesis</keyword>
<evidence type="ECO:0000256" key="9">
    <source>
        <dbReference type="ARBA" id="ARBA00023150"/>
    </source>
</evidence>
<evidence type="ECO:0000256" key="5">
    <source>
        <dbReference type="ARBA" id="ARBA00022505"/>
    </source>
</evidence>
<keyword evidence="8 11" id="KW-0460">Magnesium</keyword>
<evidence type="ECO:0000256" key="2">
    <source>
        <dbReference type="ARBA" id="ARBA00002901"/>
    </source>
</evidence>
<dbReference type="InterPro" id="IPR036688">
    <property type="entry name" value="MoeA_C_domain_IV_sf"/>
</dbReference>
<dbReference type="GO" id="GO:0006777">
    <property type="term" value="P:Mo-molybdopterin cofactor biosynthetic process"/>
    <property type="evidence" value="ECO:0007669"/>
    <property type="project" value="UniProtKB-UniRule"/>
</dbReference>
<reference evidence="13 14" key="1">
    <citation type="submission" date="2011-11" db="EMBL/GenBank/DDBJ databases">
        <authorList>
            <person name="Weinstock G."/>
            <person name="Sodergren E."/>
            <person name="Clifton S."/>
            <person name="Fulton L."/>
            <person name="Fulton B."/>
            <person name="Courtney L."/>
            <person name="Fronick C."/>
            <person name="Harrison M."/>
            <person name="Strong C."/>
            <person name="Farmer C."/>
            <person name="Delahaunty K."/>
            <person name="Markovic C."/>
            <person name="Hall O."/>
            <person name="Minx P."/>
            <person name="Tomlinson C."/>
            <person name="Mitreva M."/>
            <person name="Hou S."/>
            <person name="Chen J."/>
            <person name="Wollam A."/>
            <person name="Pepin K.H."/>
            <person name="Johnson M."/>
            <person name="Bhonagiri V."/>
            <person name="Zhang X."/>
            <person name="Suruliraj S."/>
            <person name="Warren W."/>
            <person name="Chinwalla A."/>
            <person name="Mardis E.R."/>
            <person name="Wilson R.K."/>
        </authorList>
    </citation>
    <scope>NUCLEOTIDE SEQUENCE [LARGE SCALE GENOMIC DNA]</scope>
    <source>
        <strain evidence="13 14">YIT 11816</strain>
    </source>
</reference>
<feature type="domain" description="MoaB/Mog" evidence="12">
    <location>
        <begin position="178"/>
        <end position="315"/>
    </location>
</feature>
<evidence type="ECO:0000256" key="6">
    <source>
        <dbReference type="ARBA" id="ARBA00022679"/>
    </source>
</evidence>
<dbReference type="InterPro" id="IPR005110">
    <property type="entry name" value="MoeA_linker/N"/>
</dbReference>
<keyword evidence="14" id="KW-1185">Reference proteome</keyword>
<keyword evidence="5 11" id="KW-0500">Molybdenum</keyword>
<dbReference type="InterPro" id="IPR005111">
    <property type="entry name" value="MoeA_C_domain_IV"/>
</dbReference>
<evidence type="ECO:0000256" key="8">
    <source>
        <dbReference type="ARBA" id="ARBA00022842"/>
    </source>
</evidence>
<dbReference type="Pfam" id="PF00994">
    <property type="entry name" value="MoCF_biosynth"/>
    <property type="match status" value="1"/>
</dbReference>
<comment type="function">
    <text evidence="2 11">Catalyzes the insertion of molybdate into adenylated molybdopterin with the concomitant release of AMP.</text>
</comment>
<sequence length="399" mass="42957">MISYAEALERLLLAAKPIEDTETIPLLYSTNRVLAHDVVSPISVPGWDNSQMDGYAVHTVDLADGKLGPVRLAVSERITAGSVGTKLERGTVARIFTGAPLPEGADAVVPQEDVEVNEDGVLFTKPVKPGAWVRRKGSDVEAGSTVLEAGARLTPGAIGMLASIGRAYVTVRRRIRVGIFFSGDELVQPGEPLPPGGIYNSNRFTMRSLLMMLGCEVIDLGSIPDSLDATVRAFEKAADAADVILSTGGMSVGEEDHIKPAVERLGKLDLWRVNLKPGKPLAYGEVCGVPFIGLPGNPVSGFVVFLMMARPFLLRRMGLTNVDLKALEIRADFDWKAGSREEFLRVRRNDAGGLDLYPTQNSQVLSSCAWADGLADIPGGASVKRGDLVRYYPFCEFFA</sequence>
<dbReference type="Pfam" id="PF03453">
    <property type="entry name" value="MoeA_N"/>
    <property type="match status" value="1"/>
</dbReference>
<keyword evidence="6 11" id="KW-0808">Transferase</keyword>
<dbReference type="EMBL" id="AFBQ01000080">
    <property type="protein sequence ID" value="EHY31976.1"/>
    <property type="molecule type" value="Genomic_DNA"/>
</dbReference>
<evidence type="ECO:0000256" key="7">
    <source>
        <dbReference type="ARBA" id="ARBA00022723"/>
    </source>
</evidence>
<dbReference type="AlphaFoldDB" id="H3KD38"/>
<evidence type="ECO:0000256" key="1">
    <source>
        <dbReference type="ARBA" id="ARBA00001946"/>
    </source>
</evidence>
<dbReference type="PANTHER" id="PTHR10192">
    <property type="entry name" value="MOLYBDOPTERIN BIOSYNTHESIS PROTEIN"/>
    <property type="match status" value="1"/>
</dbReference>
<keyword evidence="7 11" id="KW-0479">Metal-binding</keyword>
<evidence type="ECO:0000313" key="13">
    <source>
        <dbReference type="EMBL" id="EHY31976.1"/>
    </source>
</evidence>
<dbReference type="STRING" id="762967.HMPREF9440_00644"/>
<dbReference type="Gene3D" id="3.90.105.10">
    <property type="entry name" value="Molybdopterin biosynthesis moea protein, domain 2"/>
    <property type="match status" value="1"/>
</dbReference>
<dbReference type="InterPro" id="IPR001453">
    <property type="entry name" value="MoaB/Mog_dom"/>
</dbReference>
<dbReference type="RefSeq" id="WP_008541247.1">
    <property type="nucleotide sequence ID" value="NZ_JH604902.1"/>
</dbReference>
<dbReference type="CDD" id="cd00887">
    <property type="entry name" value="MoeA"/>
    <property type="match status" value="1"/>
</dbReference>
<dbReference type="GO" id="GO:0005829">
    <property type="term" value="C:cytosol"/>
    <property type="evidence" value="ECO:0007669"/>
    <property type="project" value="TreeGrafter"/>
</dbReference>
<evidence type="ECO:0000256" key="3">
    <source>
        <dbReference type="ARBA" id="ARBA00005046"/>
    </source>
</evidence>
<dbReference type="SMART" id="SM00852">
    <property type="entry name" value="MoCF_biosynth"/>
    <property type="match status" value="1"/>
</dbReference>
<dbReference type="Gene3D" id="2.170.190.11">
    <property type="entry name" value="Molybdopterin biosynthesis moea protein, domain 3"/>
    <property type="match status" value="1"/>
</dbReference>
<dbReference type="PATRIC" id="fig|762967.3.peg.525"/>
<dbReference type="SUPFAM" id="SSF63882">
    <property type="entry name" value="MoeA N-terminal region -like"/>
    <property type="match status" value="1"/>
</dbReference>
<dbReference type="UniPathway" id="UPA00344"/>
<dbReference type="InterPro" id="IPR036135">
    <property type="entry name" value="MoeA_linker/N_sf"/>
</dbReference>
<proteinExistence type="inferred from homology"/>
<dbReference type="SUPFAM" id="SSF53218">
    <property type="entry name" value="Molybdenum cofactor biosynthesis proteins"/>
    <property type="match status" value="1"/>
</dbReference>
<dbReference type="GO" id="GO:0046872">
    <property type="term" value="F:metal ion binding"/>
    <property type="evidence" value="ECO:0007669"/>
    <property type="project" value="UniProtKB-UniRule"/>
</dbReference>
<dbReference type="GO" id="GO:0061599">
    <property type="term" value="F:molybdopterin molybdotransferase activity"/>
    <property type="evidence" value="ECO:0007669"/>
    <property type="project" value="UniProtKB-UniRule"/>
</dbReference>
<evidence type="ECO:0000313" key="14">
    <source>
        <dbReference type="Proteomes" id="UP000004956"/>
    </source>
</evidence>
<organism evidence="13 14">
    <name type="scientific">Sutterella parvirubra YIT 11816</name>
    <dbReference type="NCBI Taxonomy" id="762967"/>
    <lineage>
        <taxon>Bacteria</taxon>
        <taxon>Pseudomonadati</taxon>
        <taxon>Pseudomonadota</taxon>
        <taxon>Betaproteobacteria</taxon>
        <taxon>Burkholderiales</taxon>
        <taxon>Sutterellaceae</taxon>
        <taxon>Sutterella</taxon>
    </lineage>
</organism>
<dbReference type="InterPro" id="IPR038987">
    <property type="entry name" value="MoeA-like"/>
</dbReference>
<evidence type="ECO:0000259" key="12">
    <source>
        <dbReference type="SMART" id="SM00852"/>
    </source>
</evidence>
<comment type="pathway">
    <text evidence="3 11">Cofactor biosynthesis; molybdopterin biosynthesis.</text>
</comment>
<dbReference type="HOGENOM" id="CLU_010186_7_0_4"/>
<dbReference type="Gene3D" id="3.40.980.10">
    <property type="entry name" value="MoaB/Mog-like domain"/>
    <property type="match status" value="1"/>
</dbReference>
<name>H3KD38_9BURK</name>
<dbReference type="EC" id="2.10.1.1" evidence="11"/>
<dbReference type="InterPro" id="IPR036425">
    <property type="entry name" value="MoaB/Mog-like_dom_sf"/>
</dbReference>
<protein>
    <recommendedName>
        <fullName evidence="11">Molybdopterin molybdenumtransferase</fullName>
        <ecNumber evidence="11">2.10.1.1</ecNumber>
    </recommendedName>
</protein>
<evidence type="ECO:0000256" key="11">
    <source>
        <dbReference type="RuleBase" id="RU365090"/>
    </source>
</evidence>
<gene>
    <name evidence="13" type="ORF">HMPREF9440_00644</name>
</gene>
<comment type="cofactor">
    <cofactor evidence="1 11">
        <name>Mg(2+)</name>
        <dbReference type="ChEBI" id="CHEBI:18420"/>
    </cofactor>
</comment>
<dbReference type="PANTHER" id="PTHR10192:SF5">
    <property type="entry name" value="GEPHYRIN"/>
    <property type="match status" value="1"/>
</dbReference>
<evidence type="ECO:0000256" key="4">
    <source>
        <dbReference type="ARBA" id="ARBA00010763"/>
    </source>
</evidence>